<dbReference type="InParanoid" id="F9XHB1"/>
<gene>
    <name evidence="1" type="ORF">MYCGRDRAFT_46817</name>
</gene>
<feature type="non-terminal residue" evidence="1">
    <location>
        <position position="1"/>
    </location>
</feature>
<dbReference type="AlphaFoldDB" id="F9XHB1"/>
<keyword evidence="2" id="KW-1185">Reference proteome</keyword>
<dbReference type="GeneID" id="13394578"/>
<protein>
    <submittedName>
        <fullName evidence="1">Uncharacterized protein</fullName>
    </submittedName>
</protein>
<dbReference type="EMBL" id="CM001203">
    <property type="protein sequence ID" value="EGP85201.1"/>
    <property type="molecule type" value="Genomic_DNA"/>
</dbReference>
<organism evidence="1 2">
    <name type="scientific">Zymoseptoria tritici (strain CBS 115943 / IPO323)</name>
    <name type="common">Speckled leaf blotch fungus</name>
    <name type="synonym">Septoria tritici</name>
    <dbReference type="NCBI Taxonomy" id="336722"/>
    <lineage>
        <taxon>Eukaryota</taxon>
        <taxon>Fungi</taxon>
        <taxon>Dikarya</taxon>
        <taxon>Ascomycota</taxon>
        <taxon>Pezizomycotina</taxon>
        <taxon>Dothideomycetes</taxon>
        <taxon>Dothideomycetidae</taxon>
        <taxon>Mycosphaerellales</taxon>
        <taxon>Mycosphaerellaceae</taxon>
        <taxon>Zymoseptoria</taxon>
    </lineage>
</organism>
<evidence type="ECO:0000313" key="2">
    <source>
        <dbReference type="Proteomes" id="UP000008062"/>
    </source>
</evidence>
<dbReference type="RefSeq" id="XP_003850225.1">
    <property type="nucleotide sequence ID" value="XM_003850177.1"/>
</dbReference>
<dbReference type="OrthoDB" id="3796230at2759"/>
<reference evidence="1 2" key="1">
    <citation type="journal article" date="2011" name="PLoS Genet.">
        <title>Finished genome of the fungal wheat pathogen Mycosphaerella graminicola reveals dispensome structure, chromosome plasticity, and stealth pathogenesis.</title>
        <authorList>
            <person name="Goodwin S.B."/>
            <person name="Ben M'barek S."/>
            <person name="Dhillon B."/>
            <person name="Wittenberg A.H.J."/>
            <person name="Crane C.F."/>
            <person name="Hane J.K."/>
            <person name="Foster A.J."/>
            <person name="Van der Lee T.A.J."/>
            <person name="Grimwood J."/>
            <person name="Aerts A."/>
            <person name="Antoniw J."/>
            <person name="Bailey A."/>
            <person name="Bluhm B."/>
            <person name="Bowler J."/>
            <person name="Bristow J."/>
            <person name="van der Burgt A."/>
            <person name="Canto-Canche B."/>
            <person name="Churchill A.C.L."/>
            <person name="Conde-Ferraez L."/>
            <person name="Cools H.J."/>
            <person name="Coutinho P.M."/>
            <person name="Csukai M."/>
            <person name="Dehal P."/>
            <person name="De Wit P."/>
            <person name="Donzelli B."/>
            <person name="van de Geest H.C."/>
            <person name="van Ham R.C.H.J."/>
            <person name="Hammond-Kosack K.E."/>
            <person name="Henrissat B."/>
            <person name="Kilian A."/>
            <person name="Kobayashi A.K."/>
            <person name="Koopmann E."/>
            <person name="Kourmpetis Y."/>
            <person name="Kuzniar A."/>
            <person name="Lindquist E."/>
            <person name="Lombard V."/>
            <person name="Maliepaard C."/>
            <person name="Martins N."/>
            <person name="Mehrabi R."/>
            <person name="Nap J.P.H."/>
            <person name="Ponomarenko A."/>
            <person name="Rudd J.J."/>
            <person name="Salamov A."/>
            <person name="Schmutz J."/>
            <person name="Schouten H.J."/>
            <person name="Shapiro H."/>
            <person name="Stergiopoulos I."/>
            <person name="Torriani S.F.F."/>
            <person name="Tu H."/>
            <person name="de Vries R.P."/>
            <person name="Waalwijk C."/>
            <person name="Ware S.B."/>
            <person name="Wiebenga A."/>
            <person name="Zwiers L.-H."/>
            <person name="Oliver R.P."/>
            <person name="Grigoriev I.V."/>
            <person name="Kema G.H.J."/>
        </authorList>
    </citation>
    <scope>NUCLEOTIDE SEQUENCE [LARGE SCALE GENOMIC DNA]</scope>
    <source>
        <strain evidence="2">CBS 115943 / IPO323</strain>
    </source>
</reference>
<dbReference type="HOGENOM" id="CLU_3130068_0_0_1"/>
<evidence type="ECO:0000313" key="1">
    <source>
        <dbReference type="EMBL" id="EGP85201.1"/>
    </source>
</evidence>
<proteinExistence type="predicted"/>
<accession>F9XHB1</accession>
<dbReference type="Proteomes" id="UP000008062">
    <property type="component" value="Chromosome 8"/>
</dbReference>
<sequence length="50" mass="5881">GQQFKYRGYVVNFLAKNAKIFRKLLQLPKNLDIMLLRLVQKEGSGDDRTR</sequence>
<name>F9XHB1_ZYMTI</name>
<dbReference type="KEGG" id="ztr:MYCGRDRAFT_46817"/>